<evidence type="ECO:0000256" key="8">
    <source>
        <dbReference type="ARBA" id="ARBA00023163"/>
    </source>
</evidence>
<evidence type="ECO:0000256" key="4">
    <source>
        <dbReference type="ARBA" id="ARBA00022989"/>
    </source>
</evidence>
<sequence length="476" mass="53474">MNVSQLETLLDMTRANIRFYEQEGLVCPRREKNGYRDYSEEDTDTLRKIKLLRQLGLSLESIRRLQRGELSLDAALREREAQLAAERSELEWAAGICRQIRQEGAEYQALDARRYLERLDRPAAGEGRFTLDTDALPTVSHPWRRYFARSLDLGVYGLLWAAVQLLVLRWNPDPNVLVRLLERYIGYALMLGVEPLLLCTLGTTPGKGLFGLEVRDGNGRKLSFRSAFRRTWGVFCQGMGCGVPIYQLYRNYKSYRACERGEALSWEAETAYRIQDDRAVRCLGYVAAEAAVFALLLVLTAQAFLPIHRGTLTPEQYADNVNDMSRFLQLDSDERMEADGTWRDGAPHGGVVIDLWDSGPTPAHQLTVTDGQVTGVRIEIERSGVQLIGSYTVQKQLAAIALCAAQKSYNGISWMKSGVLDAIAEQGFADYTLQAGDVTITQSVEQRGYLDGTEFLFAQEGAAPYLHLVFTLEKTS</sequence>
<keyword evidence="6" id="KW-0238">DNA-binding</keyword>
<dbReference type="Pfam" id="PF13411">
    <property type="entry name" value="MerR_1"/>
    <property type="match status" value="1"/>
</dbReference>
<evidence type="ECO:0000256" key="6">
    <source>
        <dbReference type="ARBA" id="ARBA00023125"/>
    </source>
</evidence>
<evidence type="ECO:0000256" key="3">
    <source>
        <dbReference type="ARBA" id="ARBA00022692"/>
    </source>
</evidence>
<comment type="subcellular location">
    <subcellularLocation>
        <location evidence="1">Membrane</location>
        <topology evidence="1">Multi-pass membrane protein</topology>
    </subcellularLocation>
</comment>
<dbReference type="InterPro" id="IPR047057">
    <property type="entry name" value="MerR_fam"/>
</dbReference>
<protein>
    <submittedName>
        <fullName evidence="10">MerR family transcriptional regulator</fullName>
    </submittedName>
</protein>
<dbReference type="Pfam" id="PF06271">
    <property type="entry name" value="RDD"/>
    <property type="match status" value="1"/>
</dbReference>
<accession>A0A8J6JCJ6</accession>
<organism evidence="10 11">
    <name type="scientific">Lawsonibacter hominis</name>
    <dbReference type="NCBI Taxonomy" id="2763053"/>
    <lineage>
        <taxon>Bacteria</taxon>
        <taxon>Bacillati</taxon>
        <taxon>Bacillota</taxon>
        <taxon>Clostridia</taxon>
        <taxon>Eubacteriales</taxon>
        <taxon>Oscillospiraceae</taxon>
        <taxon>Lawsonibacter</taxon>
    </lineage>
</organism>
<dbReference type="RefSeq" id="WP_186906196.1">
    <property type="nucleotide sequence ID" value="NZ_JACOPP010000001.1"/>
</dbReference>
<keyword evidence="8" id="KW-0804">Transcription</keyword>
<keyword evidence="11" id="KW-1185">Reference proteome</keyword>
<dbReference type="GO" id="GO:0003700">
    <property type="term" value="F:DNA-binding transcription factor activity"/>
    <property type="evidence" value="ECO:0007669"/>
    <property type="project" value="InterPro"/>
</dbReference>
<gene>
    <name evidence="10" type="ORF">H8S57_00950</name>
</gene>
<dbReference type="SMART" id="SM00422">
    <property type="entry name" value="HTH_MERR"/>
    <property type="match status" value="1"/>
</dbReference>
<evidence type="ECO:0000256" key="2">
    <source>
        <dbReference type="ARBA" id="ARBA00022491"/>
    </source>
</evidence>
<dbReference type="EMBL" id="JACOPP010000001">
    <property type="protein sequence ID" value="MBC5732295.1"/>
    <property type="molecule type" value="Genomic_DNA"/>
</dbReference>
<evidence type="ECO:0000313" key="11">
    <source>
        <dbReference type="Proteomes" id="UP000661435"/>
    </source>
</evidence>
<dbReference type="InterPro" id="IPR009061">
    <property type="entry name" value="DNA-bd_dom_put_sf"/>
</dbReference>
<dbReference type="GO" id="GO:0003677">
    <property type="term" value="F:DNA binding"/>
    <property type="evidence" value="ECO:0007669"/>
    <property type="project" value="UniProtKB-KW"/>
</dbReference>
<name>A0A8J6JCJ6_9FIRM</name>
<keyword evidence="7" id="KW-0472">Membrane</keyword>
<dbReference type="InterPro" id="IPR000551">
    <property type="entry name" value="MerR-type_HTH_dom"/>
</dbReference>
<dbReference type="InterPro" id="IPR010432">
    <property type="entry name" value="RDD"/>
</dbReference>
<keyword evidence="5" id="KW-0805">Transcription regulation</keyword>
<keyword evidence="2" id="KW-0678">Repressor</keyword>
<evidence type="ECO:0000256" key="1">
    <source>
        <dbReference type="ARBA" id="ARBA00004141"/>
    </source>
</evidence>
<evidence type="ECO:0000256" key="5">
    <source>
        <dbReference type="ARBA" id="ARBA00023015"/>
    </source>
</evidence>
<feature type="domain" description="HTH merR-type" evidence="9">
    <location>
        <begin position="1"/>
        <end position="68"/>
    </location>
</feature>
<keyword evidence="4" id="KW-1133">Transmembrane helix</keyword>
<comment type="caution">
    <text evidence="10">The sequence shown here is derived from an EMBL/GenBank/DDBJ whole genome shotgun (WGS) entry which is preliminary data.</text>
</comment>
<evidence type="ECO:0000259" key="9">
    <source>
        <dbReference type="PROSITE" id="PS50937"/>
    </source>
</evidence>
<evidence type="ECO:0000313" key="10">
    <source>
        <dbReference type="EMBL" id="MBC5732295.1"/>
    </source>
</evidence>
<dbReference type="PANTHER" id="PTHR30204">
    <property type="entry name" value="REDOX-CYCLING DRUG-SENSING TRANSCRIPTIONAL ACTIVATOR SOXR"/>
    <property type="match status" value="1"/>
</dbReference>
<evidence type="ECO:0000256" key="7">
    <source>
        <dbReference type="ARBA" id="ARBA00023136"/>
    </source>
</evidence>
<dbReference type="AlphaFoldDB" id="A0A8J6JCJ6"/>
<reference evidence="10" key="1">
    <citation type="submission" date="2020-08" db="EMBL/GenBank/DDBJ databases">
        <title>Genome public.</title>
        <authorList>
            <person name="Liu C."/>
            <person name="Sun Q."/>
        </authorList>
    </citation>
    <scope>NUCLEOTIDE SEQUENCE</scope>
    <source>
        <strain evidence="10">NSJ-51</strain>
    </source>
</reference>
<dbReference type="PANTHER" id="PTHR30204:SF69">
    <property type="entry name" value="MERR-FAMILY TRANSCRIPTIONAL REGULATOR"/>
    <property type="match status" value="1"/>
</dbReference>
<dbReference type="GO" id="GO:0016020">
    <property type="term" value="C:membrane"/>
    <property type="evidence" value="ECO:0007669"/>
    <property type="project" value="UniProtKB-SubCell"/>
</dbReference>
<dbReference type="CDD" id="cd00592">
    <property type="entry name" value="HTH_MerR-like"/>
    <property type="match status" value="1"/>
</dbReference>
<dbReference type="Proteomes" id="UP000661435">
    <property type="component" value="Unassembled WGS sequence"/>
</dbReference>
<proteinExistence type="predicted"/>
<dbReference type="Gene3D" id="1.10.1660.10">
    <property type="match status" value="1"/>
</dbReference>
<dbReference type="PROSITE" id="PS50937">
    <property type="entry name" value="HTH_MERR_2"/>
    <property type="match status" value="1"/>
</dbReference>
<keyword evidence="3" id="KW-0812">Transmembrane</keyword>
<dbReference type="SUPFAM" id="SSF46955">
    <property type="entry name" value="Putative DNA-binding domain"/>
    <property type="match status" value="1"/>
</dbReference>